<dbReference type="Proteomes" id="UP001241110">
    <property type="component" value="Unassembled WGS sequence"/>
</dbReference>
<evidence type="ECO:0000313" key="2">
    <source>
        <dbReference type="EMBL" id="MDJ1482697.1"/>
    </source>
</evidence>
<dbReference type="Pfam" id="PF08800">
    <property type="entry name" value="BT4734-like_N"/>
    <property type="match status" value="1"/>
</dbReference>
<sequence length="171" mass="19228">MSTISFFSSIDALTTQSYPLDLYLSHIQDGVFREQVELARQESGKNQTQSLPIVTLSGLFKIHKQGLSLTQHSGFIGLDVEGFKNLQRGKLILSQDRYTYAVFENHTGQGLTVLVRIAACDHGKAWQALSDYYEGVYGIISDPMDQMVTRFRYVTYDPFLSGNPEAEVFCV</sequence>
<accession>A0AAE3QNN9</accession>
<dbReference type="AlphaFoldDB" id="A0AAE3QNN9"/>
<protein>
    <submittedName>
        <fullName evidence="2">BT4734/BF3469 family protein</fullName>
    </submittedName>
</protein>
<gene>
    <name evidence="2" type="ORF">QNI16_19510</name>
</gene>
<evidence type="ECO:0000313" key="3">
    <source>
        <dbReference type="Proteomes" id="UP001241110"/>
    </source>
</evidence>
<dbReference type="InterPro" id="IPR014907">
    <property type="entry name" value="BT4734-like_N"/>
</dbReference>
<name>A0AAE3QNN9_9BACT</name>
<comment type="caution">
    <text evidence="2">The sequence shown here is derived from an EMBL/GenBank/DDBJ whole genome shotgun (WGS) entry which is preliminary data.</text>
</comment>
<organism evidence="2 3">
    <name type="scientific">Xanthocytophaga flava</name>
    <dbReference type="NCBI Taxonomy" id="3048013"/>
    <lineage>
        <taxon>Bacteria</taxon>
        <taxon>Pseudomonadati</taxon>
        <taxon>Bacteroidota</taxon>
        <taxon>Cytophagia</taxon>
        <taxon>Cytophagales</taxon>
        <taxon>Rhodocytophagaceae</taxon>
        <taxon>Xanthocytophaga</taxon>
    </lineage>
</organism>
<feature type="domain" description="BT4734-like N-terminal" evidence="1">
    <location>
        <begin position="48"/>
        <end position="158"/>
    </location>
</feature>
<reference evidence="2" key="1">
    <citation type="submission" date="2023-05" db="EMBL/GenBank/DDBJ databases">
        <authorList>
            <person name="Zhang X."/>
        </authorList>
    </citation>
    <scope>NUCLEOTIDE SEQUENCE</scope>
    <source>
        <strain evidence="2">YF14B1</strain>
    </source>
</reference>
<dbReference type="EMBL" id="JASJOS010000008">
    <property type="protein sequence ID" value="MDJ1482697.1"/>
    <property type="molecule type" value="Genomic_DNA"/>
</dbReference>
<evidence type="ECO:0000259" key="1">
    <source>
        <dbReference type="Pfam" id="PF08800"/>
    </source>
</evidence>
<proteinExistence type="predicted"/>
<dbReference type="RefSeq" id="WP_313982012.1">
    <property type="nucleotide sequence ID" value="NZ_JASJOS010000008.1"/>
</dbReference>